<feature type="transmembrane region" description="Helical" evidence="1">
    <location>
        <begin position="63"/>
        <end position="84"/>
    </location>
</feature>
<keyword evidence="1" id="KW-0812">Transmembrane</keyword>
<organism evidence="2 3">
    <name type="scientific">Yasminevirus sp. GU-2018</name>
    <dbReference type="NCBI Taxonomy" id="2420051"/>
    <lineage>
        <taxon>Viruses</taxon>
        <taxon>Varidnaviria</taxon>
        <taxon>Bamfordvirae</taxon>
        <taxon>Nucleocytoviricota</taxon>
        <taxon>Megaviricetes</taxon>
        <taxon>Imitervirales</taxon>
        <taxon>Mimiviridae</taxon>
        <taxon>Klosneuvirinae</taxon>
        <taxon>Yasminevirus</taxon>
        <taxon>Yasminevirus saudimassiliense</taxon>
    </lineage>
</organism>
<name>A0A5K0U8U9_9VIRU</name>
<protein>
    <submittedName>
        <fullName evidence="2">Uncharacterized protein</fullName>
    </submittedName>
</protein>
<evidence type="ECO:0000313" key="2">
    <source>
        <dbReference type="EMBL" id="VBB18327.1"/>
    </source>
</evidence>
<evidence type="ECO:0000313" key="3">
    <source>
        <dbReference type="Proteomes" id="UP000594342"/>
    </source>
</evidence>
<keyword evidence="1" id="KW-1133">Transmembrane helix</keyword>
<sequence length="135" mass="15312">MNVFTDIVFIFVFVFVILHFGLINITTSNVVTQKLFMFIAVTLFATMMSVMKSVRRQSPIKMWNSLSTGLIIGMLAFVGHTVLFDLWYMPETNSWLMSAVDGQYITLNILLALFISTSIAVGRSVTFLFNTEMCE</sequence>
<accession>A0A5K0U8U9</accession>
<keyword evidence="1" id="KW-0472">Membrane</keyword>
<feature type="transmembrane region" description="Helical" evidence="1">
    <location>
        <begin position="7"/>
        <end position="25"/>
    </location>
</feature>
<evidence type="ECO:0000256" key="1">
    <source>
        <dbReference type="SAM" id="Phobius"/>
    </source>
</evidence>
<feature type="transmembrane region" description="Helical" evidence="1">
    <location>
        <begin position="104"/>
        <end position="129"/>
    </location>
</feature>
<reference evidence="2 3" key="1">
    <citation type="submission" date="2018-10" db="EMBL/GenBank/DDBJ databases">
        <authorList>
            <consortium name="IHU Genomes"/>
        </authorList>
    </citation>
    <scope>NUCLEOTIDE SEQUENCE [LARGE SCALE GENOMIC DNA]</scope>
    <source>
        <strain evidence="2 3">A1</strain>
    </source>
</reference>
<keyword evidence="3" id="KW-1185">Reference proteome</keyword>
<comment type="caution">
    <text evidence="2">The sequence shown here is derived from an EMBL/GenBank/DDBJ whole genome shotgun (WGS) entry which is preliminary data.</text>
</comment>
<feature type="transmembrane region" description="Helical" evidence="1">
    <location>
        <begin position="31"/>
        <end position="51"/>
    </location>
</feature>
<proteinExistence type="predicted"/>
<dbReference type="Proteomes" id="UP000594342">
    <property type="component" value="Unassembled WGS sequence"/>
</dbReference>
<dbReference type="EMBL" id="UPSH01000001">
    <property type="protein sequence ID" value="VBB18327.1"/>
    <property type="molecule type" value="Genomic_DNA"/>
</dbReference>
<gene>
    <name evidence="2" type="ORF">YASMINEVIRUS_790</name>
</gene>